<name>A0A6C0AD04_9ZZZZ</name>
<accession>A0A6C0AD04</accession>
<proteinExistence type="predicted"/>
<reference evidence="1" key="1">
    <citation type="journal article" date="2020" name="Nature">
        <title>Giant virus diversity and host interactions through global metagenomics.</title>
        <authorList>
            <person name="Schulz F."/>
            <person name="Roux S."/>
            <person name="Paez-Espino D."/>
            <person name="Jungbluth S."/>
            <person name="Walsh D.A."/>
            <person name="Denef V.J."/>
            <person name="McMahon K.D."/>
            <person name="Konstantinidis K.T."/>
            <person name="Eloe-Fadrosh E.A."/>
            <person name="Kyrpides N.C."/>
            <person name="Woyke T."/>
        </authorList>
    </citation>
    <scope>NUCLEOTIDE SEQUENCE</scope>
    <source>
        <strain evidence="1">GVMAG-S-1021933-23</strain>
    </source>
</reference>
<dbReference type="AlphaFoldDB" id="A0A6C0AD04"/>
<evidence type="ECO:0000313" key="1">
    <source>
        <dbReference type="EMBL" id="QHS77599.1"/>
    </source>
</evidence>
<protein>
    <submittedName>
        <fullName evidence="1">Uncharacterized protein</fullName>
    </submittedName>
</protein>
<organism evidence="1">
    <name type="scientific">viral metagenome</name>
    <dbReference type="NCBI Taxonomy" id="1070528"/>
    <lineage>
        <taxon>unclassified sequences</taxon>
        <taxon>metagenomes</taxon>
        <taxon>organismal metagenomes</taxon>
    </lineage>
</organism>
<dbReference type="EMBL" id="MN740593">
    <property type="protein sequence ID" value="QHS77599.1"/>
    <property type="molecule type" value="Genomic_DNA"/>
</dbReference>
<sequence length="36" mass="4181">MYSSVQMITENLIFHEEIIAINNIEIDKGSEIKKND</sequence>